<comment type="caution">
    <text evidence="1">The sequence shown here is derived from an EMBL/GenBank/DDBJ whole genome shotgun (WGS) entry which is preliminary data.</text>
</comment>
<dbReference type="Proteomes" id="UP001549086">
    <property type="component" value="Unassembled WGS sequence"/>
</dbReference>
<protein>
    <submittedName>
        <fullName evidence="1">Uncharacterized protein</fullName>
    </submittedName>
</protein>
<evidence type="ECO:0000313" key="1">
    <source>
        <dbReference type="EMBL" id="MET3589906.1"/>
    </source>
</evidence>
<gene>
    <name evidence="1" type="ORF">ABID23_000994</name>
</gene>
<keyword evidence="2" id="KW-1185">Reference proteome</keyword>
<proteinExistence type="predicted"/>
<dbReference type="EMBL" id="JBEPLI010000008">
    <property type="protein sequence ID" value="MET3589906.1"/>
    <property type="molecule type" value="Genomic_DNA"/>
</dbReference>
<accession>A0ABV2HH77</accession>
<reference evidence="1 2" key="1">
    <citation type="submission" date="2024-06" db="EMBL/GenBank/DDBJ databases">
        <title>Genomic Encyclopedia of Type Strains, Phase IV (KMG-IV): sequencing the most valuable type-strain genomes for metagenomic binning, comparative biology and taxonomic classification.</title>
        <authorList>
            <person name="Goeker M."/>
        </authorList>
    </citation>
    <scope>NUCLEOTIDE SEQUENCE [LARGE SCALE GENOMIC DNA]</scope>
    <source>
        <strain evidence="1 2">DSM 23649</strain>
    </source>
</reference>
<evidence type="ECO:0000313" key="2">
    <source>
        <dbReference type="Proteomes" id="UP001549086"/>
    </source>
</evidence>
<organism evidence="1 2">
    <name type="scientific">Bartonella silvatica</name>
    <dbReference type="NCBI Taxonomy" id="357760"/>
    <lineage>
        <taxon>Bacteria</taxon>
        <taxon>Pseudomonadati</taxon>
        <taxon>Pseudomonadota</taxon>
        <taxon>Alphaproteobacteria</taxon>
        <taxon>Hyphomicrobiales</taxon>
        <taxon>Bartonellaceae</taxon>
        <taxon>Bartonella</taxon>
    </lineage>
</organism>
<name>A0ABV2HH77_9HYPH</name>
<sequence>MRMLSEELVQVGRWGVYDVLRCLAEWGHKGARMKGVYGGMYGLMLF</sequence>